<sequence>MELPLPVGFSPALVERAGAGGGMIRGMSWQRFVDTALDRSLLGYTRVGCAVRRAWWPADAPAGALAGRVVVVTGAKAGLGFAAALGLARLGASLRLVVRGDGGRARELIRRAVPGADVTVDRCDVSLLSEVRDLAAGLGRVDVLVHNAGVLPSARTETAEGNEVMLATHVLGPHLLTSLLRDRLPVGARVIWVASGGMYSQPLVVDDLQYERGEYRPTTGYARTKRMQVVLARLWSQRLDGVAVHSTHPGWANTGGVATSLPRFHAVTRPLLRSPERGADTIVWLAAAKEPGWSTGLLWHDREVRPLHYLRSTYERSQRPSALWDGVERLTRSAG</sequence>
<proteinExistence type="predicted"/>
<dbReference type="PRINTS" id="PR00081">
    <property type="entry name" value="GDHRDH"/>
</dbReference>
<protein>
    <submittedName>
        <fullName evidence="1">Short-chain dehydrogenase/reductase SDR</fullName>
    </submittedName>
</protein>
<dbReference type="InterPro" id="IPR036291">
    <property type="entry name" value="NAD(P)-bd_dom_sf"/>
</dbReference>
<dbReference type="PANTHER" id="PTHR44656:SF7">
    <property type="entry name" value="DEHYDROGENASE_REDUCTASE SDR FAMILY MEMBER 12"/>
    <property type="match status" value="1"/>
</dbReference>
<dbReference type="Pfam" id="PF00106">
    <property type="entry name" value="adh_short"/>
    <property type="match status" value="1"/>
</dbReference>
<dbReference type="InterPro" id="IPR002347">
    <property type="entry name" value="SDR_fam"/>
</dbReference>
<dbReference type="AlphaFoldDB" id="C6WQS8"/>
<dbReference type="HOGENOM" id="CLU_010194_44_8_11"/>
<dbReference type="eggNOG" id="COG1028">
    <property type="taxonomic scope" value="Bacteria"/>
</dbReference>
<dbReference type="KEGG" id="ami:Amir_4942"/>
<reference evidence="1 2" key="1">
    <citation type="journal article" date="2009" name="Stand. Genomic Sci.">
        <title>Complete genome sequence of Actinosynnema mirum type strain (101).</title>
        <authorList>
            <person name="Land M."/>
            <person name="Lapidus A."/>
            <person name="Mayilraj S."/>
            <person name="Chen F."/>
            <person name="Copeland A."/>
            <person name="Del Rio T.G."/>
            <person name="Nolan M."/>
            <person name="Lucas S."/>
            <person name="Tice H."/>
            <person name="Cheng J.F."/>
            <person name="Chertkov O."/>
            <person name="Bruce D."/>
            <person name="Goodwin L."/>
            <person name="Pitluck S."/>
            <person name="Rohde M."/>
            <person name="Goker M."/>
            <person name="Pati A."/>
            <person name="Ivanova N."/>
            <person name="Mavromatis K."/>
            <person name="Chen A."/>
            <person name="Palaniappan K."/>
            <person name="Hauser L."/>
            <person name="Chang Y.J."/>
            <person name="Jeffries C.C."/>
            <person name="Brettin T."/>
            <person name="Detter J.C."/>
            <person name="Han C."/>
            <person name="Chain P."/>
            <person name="Tindall B.J."/>
            <person name="Bristow J."/>
            <person name="Eisen J.A."/>
            <person name="Markowitz V."/>
            <person name="Hugenholtz P."/>
            <person name="Kyrpides N.C."/>
            <person name="Klenk H.P."/>
        </authorList>
    </citation>
    <scope>NUCLEOTIDE SEQUENCE [LARGE SCALE GENOMIC DNA]</scope>
    <source>
        <strain evidence="2">ATCC 29888 / DSM 43827 / JCM 3225 / NBRC 14064 / NCIMB 13271 / NRRL B-12336 / IMRU 3971 / 101</strain>
    </source>
</reference>
<accession>C6WQS8</accession>
<dbReference type="PANTHER" id="PTHR44656">
    <property type="entry name" value="DEHYDROGENASE/REDUCTASE SDR FAMILY MEMBER 12"/>
    <property type="match status" value="1"/>
</dbReference>
<gene>
    <name evidence="1" type="ordered locus">Amir_4942</name>
</gene>
<keyword evidence="2" id="KW-1185">Reference proteome</keyword>
<dbReference type="STRING" id="446462.Amir_4942"/>
<dbReference type="Gene3D" id="3.40.50.720">
    <property type="entry name" value="NAD(P)-binding Rossmann-like Domain"/>
    <property type="match status" value="1"/>
</dbReference>
<dbReference type="InterPro" id="IPR052992">
    <property type="entry name" value="SDR_member_12"/>
</dbReference>
<dbReference type="SUPFAM" id="SSF51735">
    <property type="entry name" value="NAD(P)-binding Rossmann-fold domains"/>
    <property type="match status" value="1"/>
</dbReference>
<evidence type="ECO:0000313" key="2">
    <source>
        <dbReference type="Proteomes" id="UP000002213"/>
    </source>
</evidence>
<name>C6WQS8_ACTMD</name>
<organism evidence="1 2">
    <name type="scientific">Actinosynnema mirum (strain ATCC 29888 / DSM 43827 / JCM 3225 / NBRC 14064 / NCIMB 13271 / NRRL B-12336 / IMRU 3971 / 101)</name>
    <dbReference type="NCBI Taxonomy" id="446462"/>
    <lineage>
        <taxon>Bacteria</taxon>
        <taxon>Bacillati</taxon>
        <taxon>Actinomycetota</taxon>
        <taxon>Actinomycetes</taxon>
        <taxon>Pseudonocardiales</taxon>
        <taxon>Pseudonocardiaceae</taxon>
        <taxon>Actinosynnema</taxon>
    </lineage>
</organism>
<dbReference type="EMBL" id="CP001630">
    <property type="protein sequence ID" value="ACU38768.1"/>
    <property type="molecule type" value="Genomic_DNA"/>
</dbReference>
<evidence type="ECO:0000313" key="1">
    <source>
        <dbReference type="EMBL" id="ACU38768.1"/>
    </source>
</evidence>
<dbReference type="Proteomes" id="UP000002213">
    <property type="component" value="Chromosome"/>
</dbReference>